<evidence type="ECO:0000259" key="4">
    <source>
        <dbReference type="PROSITE" id="PS50949"/>
    </source>
</evidence>
<keyword evidence="6" id="KW-1185">Reference proteome</keyword>
<reference evidence="5" key="2">
    <citation type="submission" date="2020-09" db="EMBL/GenBank/DDBJ databases">
        <authorList>
            <person name="Sun Q."/>
            <person name="Zhou Y."/>
        </authorList>
    </citation>
    <scope>NUCLEOTIDE SEQUENCE</scope>
    <source>
        <strain evidence="5">CGMCC 4.7398</strain>
    </source>
</reference>
<gene>
    <name evidence="5" type="ORF">GCM10017772_14640</name>
</gene>
<dbReference type="Proteomes" id="UP000627369">
    <property type="component" value="Unassembled WGS sequence"/>
</dbReference>
<dbReference type="CDD" id="cd07377">
    <property type="entry name" value="WHTH_GntR"/>
    <property type="match status" value="1"/>
</dbReference>
<dbReference type="PANTHER" id="PTHR44846:SF17">
    <property type="entry name" value="GNTR-FAMILY TRANSCRIPTIONAL REGULATOR"/>
    <property type="match status" value="1"/>
</dbReference>
<dbReference type="SUPFAM" id="SSF64288">
    <property type="entry name" value="Chorismate lyase-like"/>
    <property type="match status" value="1"/>
</dbReference>
<name>A0A919FNL8_9MICO</name>
<dbReference type="Pfam" id="PF00392">
    <property type="entry name" value="GntR"/>
    <property type="match status" value="1"/>
</dbReference>
<dbReference type="InterPro" id="IPR050679">
    <property type="entry name" value="Bact_HTH_transcr_reg"/>
</dbReference>
<dbReference type="PROSITE" id="PS50949">
    <property type="entry name" value="HTH_GNTR"/>
    <property type="match status" value="1"/>
</dbReference>
<evidence type="ECO:0000313" key="5">
    <source>
        <dbReference type="EMBL" id="GHH69531.1"/>
    </source>
</evidence>
<dbReference type="InterPro" id="IPR000524">
    <property type="entry name" value="Tscrpt_reg_HTH_GntR"/>
</dbReference>
<evidence type="ECO:0000256" key="2">
    <source>
        <dbReference type="ARBA" id="ARBA00023125"/>
    </source>
</evidence>
<keyword evidence="2" id="KW-0238">DNA-binding</keyword>
<dbReference type="SMART" id="SM00345">
    <property type="entry name" value="HTH_GNTR"/>
    <property type="match status" value="1"/>
</dbReference>
<proteinExistence type="predicted"/>
<keyword evidence="1" id="KW-0805">Transcription regulation</keyword>
<dbReference type="GO" id="GO:0045892">
    <property type="term" value="P:negative regulation of DNA-templated transcription"/>
    <property type="evidence" value="ECO:0007669"/>
    <property type="project" value="TreeGrafter"/>
</dbReference>
<dbReference type="GO" id="GO:0003677">
    <property type="term" value="F:DNA binding"/>
    <property type="evidence" value="ECO:0007669"/>
    <property type="project" value="UniProtKB-KW"/>
</dbReference>
<dbReference type="Gene3D" id="1.10.10.10">
    <property type="entry name" value="Winged helix-like DNA-binding domain superfamily/Winged helix DNA-binding domain"/>
    <property type="match status" value="1"/>
</dbReference>
<organism evidence="5 6">
    <name type="scientific">Promicromonospora soli</name>
    <dbReference type="NCBI Taxonomy" id="2035533"/>
    <lineage>
        <taxon>Bacteria</taxon>
        <taxon>Bacillati</taxon>
        <taxon>Actinomycetota</taxon>
        <taxon>Actinomycetes</taxon>
        <taxon>Micrococcales</taxon>
        <taxon>Promicromonosporaceae</taxon>
        <taxon>Promicromonospora</taxon>
    </lineage>
</organism>
<dbReference type="GO" id="GO:0003700">
    <property type="term" value="F:DNA-binding transcription factor activity"/>
    <property type="evidence" value="ECO:0007669"/>
    <property type="project" value="InterPro"/>
</dbReference>
<dbReference type="SUPFAM" id="SSF46785">
    <property type="entry name" value="Winged helix' DNA-binding domain"/>
    <property type="match status" value="1"/>
</dbReference>
<dbReference type="InterPro" id="IPR036390">
    <property type="entry name" value="WH_DNA-bd_sf"/>
</dbReference>
<dbReference type="PANTHER" id="PTHR44846">
    <property type="entry name" value="MANNOSYL-D-GLYCERATE TRANSPORT/METABOLISM SYSTEM REPRESSOR MNGR-RELATED"/>
    <property type="match status" value="1"/>
</dbReference>
<protein>
    <submittedName>
        <fullName evidence="5">Transcriptional regulator</fullName>
    </submittedName>
</protein>
<feature type="domain" description="HTH gntR-type" evidence="4">
    <location>
        <begin position="8"/>
        <end position="76"/>
    </location>
</feature>
<evidence type="ECO:0000313" key="6">
    <source>
        <dbReference type="Proteomes" id="UP000627369"/>
    </source>
</evidence>
<dbReference type="InterPro" id="IPR028978">
    <property type="entry name" value="Chorismate_lyase_/UTRA_dom_sf"/>
</dbReference>
<reference evidence="5" key="1">
    <citation type="journal article" date="2014" name="Int. J. Syst. Evol. Microbiol.">
        <title>Complete genome sequence of Corynebacterium casei LMG S-19264T (=DSM 44701T), isolated from a smear-ripened cheese.</title>
        <authorList>
            <consortium name="US DOE Joint Genome Institute (JGI-PGF)"/>
            <person name="Walter F."/>
            <person name="Albersmeier A."/>
            <person name="Kalinowski J."/>
            <person name="Ruckert C."/>
        </authorList>
    </citation>
    <scope>NUCLEOTIDE SEQUENCE</scope>
    <source>
        <strain evidence="5">CGMCC 4.7398</strain>
    </source>
</reference>
<dbReference type="InterPro" id="IPR011663">
    <property type="entry name" value="UTRA"/>
</dbReference>
<sequence>MADGGSRAKKYHQIADAIRAQIRAGDLPVGSRLPAETAIAVDHNTSVPTVRQAMGVLRAEGLIESRHGVGTFVRETQRFERRSRHRYGAARARTGLMNNTFRHDIVGAGPEPAPERIASAMGIPAGTEVIVRRRDLYDDKSELQEIGASYLPADFAAGTYLAEPKVVPKALFRCVEEITGRRYAYALDHWIARPAAVEEAEAFGLPLGAYVVHIVHTATDENGDVLEVSESIWPADRLAFIDEYEIPAEADPDALKSDI</sequence>
<evidence type="ECO:0000256" key="3">
    <source>
        <dbReference type="ARBA" id="ARBA00023163"/>
    </source>
</evidence>
<keyword evidence="3" id="KW-0804">Transcription</keyword>
<dbReference type="EMBL" id="BNAS01000002">
    <property type="protein sequence ID" value="GHH69531.1"/>
    <property type="molecule type" value="Genomic_DNA"/>
</dbReference>
<dbReference type="SMART" id="SM00866">
    <property type="entry name" value="UTRA"/>
    <property type="match status" value="1"/>
</dbReference>
<dbReference type="AlphaFoldDB" id="A0A919FNL8"/>
<dbReference type="InterPro" id="IPR036388">
    <property type="entry name" value="WH-like_DNA-bd_sf"/>
</dbReference>
<dbReference type="Gene3D" id="3.40.1410.10">
    <property type="entry name" value="Chorismate lyase-like"/>
    <property type="match status" value="1"/>
</dbReference>
<accession>A0A919FNL8</accession>
<dbReference type="Pfam" id="PF07702">
    <property type="entry name" value="UTRA"/>
    <property type="match status" value="1"/>
</dbReference>
<evidence type="ECO:0000256" key="1">
    <source>
        <dbReference type="ARBA" id="ARBA00023015"/>
    </source>
</evidence>
<comment type="caution">
    <text evidence="5">The sequence shown here is derived from an EMBL/GenBank/DDBJ whole genome shotgun (WGS) entry which is preliminary data.</text>
</comment>